<name>A0A2N5SNQ3_9BASI</name>
<proteinExistence type="predicted"/>
<sequence>MFANPFVIATVISLVARDSFAIDCNPNTVVNAKECQEAISQIVYNHATLSPLSKHFVYAQKVSCILLIKGNLAVSINHQINVANPKGAITNITQIESGFNQILQRCKPGTGGGNLPANQTIFLNIGYRSTAPYAPYQSDFPSRKETCGLNTNAPNTHKDDCWKAYKSVHYGVEGKFLDAKYQETSKVTTTYQSCTMSIETSDGSNISAISEHVQPVFEKLLSKCNGKSGVVSMSEGAQGPNGRLFLKTRSSVPCGINDPTKQTCY</sequence>
<feature type="chain" id="PRO_5014620066" description="Secreted protein" evidence="1">
    <location>
        <begin position="22"/>
        <end position="265"/>
    </location>
</feature>
<dbReference type="EMBL" id="PGCJ01000910">
    <property type="protein sequence ID" value="PLW14860.1"/>
    <property type="molecule type" value="Genomic_DNA"/>
</dbReference>
<evidence type="ECO:0000256" key="1">
    <source>
        <dbReference type="SAM" id="SignalP"/>
    </source>
</evidence>
<organism evidence="2 3">
    <name type="scientific">Puccinia coronata f. sp. avenae</name>
    <dbReference type="NCBI Taxonomy" id="200324"/>
    <lineage>
        <taxon>Eukaryota</taxon>
        <taxon>Fungi</taxon>
        <taxon>Dikarya</taxon>
        <taxon>Basidiomycota</taxon>
        <taxon>Pucciniomycotina</taxon>
        <taxon>Pucciniomycetes</taxon>
        <taxon>Pucciniales</taxon>
        <taxon>Pucciniaceae</taxon>
        <taxon>Puccinia</taxon>
    </lineage>
</organism>
<accession>A0A2N5SNQ3</accession>
<evidence type="ECO:0000313" key="3">
    <source>
        <dbReference type="Proteomes" id="UP000235388"/>
    </source>
</evidence>
<dbReference type="AlphaFoldDB" id="A0A2N5SNQ3"/>
<reference evidence="2 3" key="1">
    <citation type="submission" date="2017-11" db="EMBL/GenBank/DDBJ databases">
        <title>De novo assembly and phasing of dikaryotic genomes from two isolates of Puccinia coronata f. sp. avenae, the causal agent of oat crown rust.</title>
        <authorList>
            <person name="Miller M.E."/>
            <person name="Zhang Y."/>
            <person name="Omidvar V."/>
            <person name="Sperschneider J."/>
            <person name="Schwessinger B."/>
            <person name="Raley C."/>
            <person name="Palmer J.M."/>
            <person name="Garnica D."/>
            <person name="Upadhyaya N."/>
            <person name="Rathjen J."/>
            <person name="Taylor J.M."/>
            <person name="Park R.F."/>
            <person name="Dodds P.N."/>
            <person name="Hirsch C.D."/>
            <person name="Kianian S.F."/>
            <person name="Figueroa M."/>
        </authorList>
    </citation>
    <scope>NUCLEOTIDE SEQUENCE [LARGE SCALE GENOMIC DNA]</scope>
    <source>
        <strain evidence="2">12NC29</strain>
    </source>
</reference>
<keyword evidence="3" id="KW-1185">Reference proteome</keyword>
<evidence type="ECO:0000313" key="2">
    <source>
        <dbReference type="EMBL" id="PLW14860.1"/>
    </source>
</evidence>
<dbReference type="Proteomes" id="UP000235388">
    <property type="component" value="Unassembled WGS sequence"/>
</dbReference>
<protein>
    <recommendedName>
        <fullName evidence="4">Secreted protein</fullName>
    </recommendedName>
</protein>
<gene>
    <name evidence="2" type="ORF">PCANC_16918</name>
</gene>
<evidence type="ECO:0008006" key="4">
    <source>
        <dbReference type="Google" id="ProtNLM"/>
    </source>
</evidence>
<feature type="signal peptide" evidence="1">
    <location>
        <begin position="1"/>
        <end position="21"/>
    </location>
</feature>
<keyword evidence="1" id="KW-0732">Signal</keyword>
<comment type="caution">
    <text evidence="2">The sequence shown here is derived from an EMBL/GenBank/DDBJ whole genome shotgun (WGS) entry which is preliminary data.</text>
</comment>
<dbReference type="OrthoDB" id="2496080at2759"/>